<proteinExistence type="predicted"/>
<name>A0A699YF03_HAELA</name>
<gene>
    <name evidence="1" type="ORF">HaLaN_02916</name>
</gene>
<evidence type="ECO:0000313" key="2">
    <source>
        <dbReference type="Proteomes" id="UP000485058"/>
    </source>
</evidence>
<protein>
    <submittedName>
        <fullName evidence="1">Uncharacterized protein</fullName>
    </submittedName>
</protein>
<organism evidence="1 2">
    <name type="scientific">Haematococcus lacustris</name>
    <name type="common">Green alga</name>
    <name type="synonym">Haematococcus pluvialis</name>
    <dbReference type="NCBI Taxonomy" id="44745"/>
    <lineage>
        <taxon>Eukaryota</taxon>
        <taxon>Viridiplantae</taxon>
        <taxon>Chlorophyta</taxon>
        <taxon>core chlorophytes</taxon>
        <taxon>Chlorophyceae</taxon>
        <taxon>CS clade</taxon>
        <taxon>Chlamydomonadales</taxon>
        <taxon>Haematococcaceae</taxon>
        <taxon>Haematococcus</taxon>
    </lineage>
</organism>
<evidence type="ECO:0000313" key="1">
    <source>
        <dbReference type="EMBL" id="GFH08021.1"/>
    </source>
</evidence>
<keyword evidence="2" id="KW-1185">Reference proteome</keyword>
<dbReference type="EMBL" id="BLLF01000131">
    <property type="protein sequence ID" value="GFH08021.1"/>
    <property type="molecule type" value="Genomic_DNA"/>
</dbReference>
<comment type="caution">
    <text evidence="1">The sequence shown here is derived from an EMBL/GenBank/DDBJ whole genome shotgun (WGS) entry which is preliminary data.</text>
</comment>
<reference evidence="1 2" key="1">
    <citation type="submission" date="2020-02" db="EMBL/GenBank/DDBJ databases">
        <title>Draft genome sequence of Haematococcus lacustris strain NIES-144.</title>
        <authorList>
            <person name="Morimoto D."/>
            <person name="Nakagawa S."/>
            <person name="Yoshida T."/>
            <person name="Sawayama S."/>
        </authorList>
    </citation>
    <scope>NUCLEOTIDE SEQUENCE [LARGE SCALE GENOMIC DNA]</scope>
    <source>
        <strain evidence="1 2">NIES-144</strain>
    </source>
</reference>
<sequence>MSAAPLSDSPPTACRAVVSFRKKDTILRIKSAIEQRGCHAEESQPKHSAMQAYCGALVAPASRPGYLPPTNPCMCSLLPPCPCHAA</sequence>
<accession>A0A699YF03</accession>
<dbReference type="AlphaFoldDB" id="A0A699YF03"/>
<dbReference type="Proteomes" id="UP000485058">
    <property type="component" value="Unassembled WGS sequence"/>
</dbReference>